<dbReference type="InterPro" id="IPR001303">
    <property type="entry name" value="Aldolase_II/adducin_N"/>
</dbReference>
<organism evidence="4 5">
    <name type="scientific">Desulfallas thermosapovorans DSM 6562</name>
    <dbReference type="NCBI Taxonomy" id="1121431"/>
    <lineage>
        <taxon>Bacteria</taxon>
        <taxon>Bacillati</taxon>
        <taxon>Bacillota</taxon>
        <taxon>Clostridia</taxon>
        <taxon>Eubacteriales</taxon>
        <taxon>Desulfallaceae</taxon>
        <taxon>Desulfallas</taxon>
    </lineage>
</organism>
<dbReference type="EMBL" id="VNHM01000002">
    <property type="protein sequence ID" value="TYO97430.1"/>
    <property type="molecule type" value="Genomic_DNA"/>
</dbReference>
<dbReference type="SUPFAM" id="SSF53639">
    <property type="entry name" value="AraD/HMP-PK domain-like"/>
    <property type="match status" value="1"/>
</dbReference>
<dbReference type="SMART" id="SM01007">
    <property type="entry name" value="Aldolase_II"/>
    <property type="match status" value="1"/>
</dbReference>
<evidence type="ECO:0000256" key="2">
    <source>
        <dbReference type="ARBA" id="ARBA00023239"/>
    </source>
</evidence>
<dbReference type="AlphaFoldDB" id="A0A5S4ZXJ0"/>
<dbReference type="PANTHER" id="PTHR22789:SF0">
    <property type="entry name" value="3-OXO-TETRONATE 4-PHOSPHATE DECARBOXYLASE-RELATED"/>
    <property type="match status" value="1"/>
</dbReference>
<dbReference type="GO" id="GO:0019323">
    <property type="term" value="P:pentose catabolic process"/>
    <property type="evidence" value="ECO:0007669"/>
    <property type="project" value="TreeGrafter"/>
</dbReference>
<gene>
    <name evidence="4" type="ORF">LX24_00625</name>
</gene>
<dbReference type="InterPro" id="IPR050197">
    <property type="entry name" value="Aldolase_class_II_sugar_metab"/>
</dbReference>
<keyword evidence="1" id="KW-0479">Metal-binding</keyword>
<accession>A0A5S4ZXJ0</accession>
<evidence type="ECO:0000313" key="5">
    <source>
        <dbReference type="Proteomes" id="UP000323166"/>
    </source>
</evidence>
<keyword evidence="5" id="KW-1185">Reference proteome</keyword>
<dbReference type="GO" id="GO:0016832">
    <property type="term" value="F:aldehyde-lyase activity"/>
    <property type="evidence" value="ECO:0007669"/>
    <property type="project" value="TreeGrafter"/>
</dbReference>
<protein>
    <submittedName>
        <fullName evidence="4">L-fuculose-phosphate aldolase</fullName>
    </submittedName>
</protein>
<dbReference type="GO" id="GO:0046872">
    <property type="term" value="F:metal ion binding"/>
    <property type="evidence" value="ECO:0007669"/>
    <property type="project" value="UniProtKB-KW"/>
</dbReference>
<name>A0A5S4ZXJ0_9FIRM</name>
<evidence type="ECO:0000259" key="3">
    <source>
        <dbReference type="SMART" id="SM01007"/>
    </source>
</evidence>
<keyword evidence="2" id="KW-0456">Lyase</keyword>
<reference evidence="4 5" key="1">
    <citation type="submission" date="2019-07" db="EMBL/GenBank/DDBJ databases">
        <title>Genomic Encyclopedia of Type Strains, Phase I: the one thousand microbial genomes (KMG-I) project.</title>
        <authorList>
            <person name="Kyrpides N."/>
        </authorList>
    </citation>
    <scope>NUCLEOTIDE SEQUENCE [LARGE SCALE GENOMIC DNA]</scope>
    <source>
        <strain evidence="4 5">DSM 6562</strain>
    </source>
</reference>
<comment type="caution">
    <text evidence="4">The sequence shown here is derived from an EMBL/GenBank/DDBJ whole genome shotgun (WGS) entry which is preliminary data.</text>
</comment>
<evidence type="ECO:0000313" key="4">
    <source>
        <dbReference type="EMBL" id="TYO97430.1"/>
    </source>
</evidence>
<dbReference type="Gene3D" id="3.40.225.10">
    <property type="entry name" value="Class II aldolase/adducin N-terminal domain"/>
    <property type="match status" value="1"/>
</dbReference>
<dbReference type="GO" id="GO:0005829">
    <property type="term" value="C:cytosol"/>
    <property type="evidence" value="ECO:0007669"/>
    <property type="project" value="TreeGrafter"/>
</dbReference>
<dbReference type="Pfam" id="PF00596">
    <property type="entry name" value="Aldolase_II"/>
    <property type="match status" value="1"/>
</dbReference>
<feature type="domain" description="Class II aldolase/adducin N-terminal" evidence="3">
    <location>
        <begin position="10"/>
        <end position="187"/>
    </location>
</feature>
<dbReference type="RefSeq" id="WP_166510667.1">
    <property type="nucleotide sequence ID" value="NZ_VNHM01000002.1"/>
</dbReference>
<dbReference type="InterPro" id="IPR036409">
    <property type="entry name" value="Aldolase_II/adducin_N_sf"/>
</dbReference>
<proteinExistence type="predicted"/>
<dbReference type="PANTHER" id="PTHR22789">
    <property type="entry name" value="FUCULOSE PHOSPHATE ALDOLASE"/>
    <property type="match status" value="1"/>
</dbReference>
<evidence type="ECO:0000256" key="1">
    <source>
        <dbReference type="ARBA" id="ARBA00022723"/>
    </source>
</evidence>
<sequence length="219" mass="22849">MFQALEKIKEQVLKTGASMAGAGLVTGTWGNISARVPGKNLFVVTPSGMSYDLMEKADLVIVDDTGRVVEGARKPSTELMLHLALYNARVQTGAIVHTHSIYASALAVAGKSLPPVLEDQVQLAGGAVPVTRYARAGTADLASAAVEALGQSNAVLLANHGLVGLGRTVEEAYLVCQVVEKAARVYILAELVGRAAVLPPGEVALLREAFLTCYGQPGK</sequence>
<dbReference type="Proteomes" id="UP000323166">
    <property type="component" value="Unassembled WGS sequence"/>
</dbReference>